<proteinExistence type="predicted"/>
<dbReference type="Pfam" id="PF01494">
    <property type="entry name" value="FAD_binding_3"/>
    <property type="match status" value="1"/>
</dbReference>
<evidence type="ECO:0000256" key="3">
    <source>
        <dbReference type="ARBA" id="ARBA00023002"/>
    </source>
</evidence>
<keyword evidence="6" id="KW-1185">Reference proteome</keyword>
<evidence type="ECO:0000256" key="2">
    <source>
        <dbReference type="ARBA" id="ARBA00022827"/>
    </source>
</evidence>
<comment type="caution">
    <text evidence="5">The sequence shown here is derived from an EMBL/GenBank/DDBJ whole genome shotgun (WGS) entry which is preliminary data.</text>
</comment>
<dbReference type="InterPro" id="IPR036188">
    <property type="entry name" value="FAD/NAD-bd_sf"/>
</dbReference>
<name>A0AAJ0GDI0_9PEZI</name>
<keyword evidence="3" id="KW-0560">Oxidoreductase</keyword>
<reference evidence="5" key="1">
    <citation type="submission" date="2023-04" db="EMBL/GenBank/DDBJ databases">
        <title>Black Yeasts Isolated from many extreme environments.</title>
        <authorList>
            <person name="Coleine C."/>
            <person name="Stajich J.E."/>
            <person name="Selbmann L."/>
        </authorList>
    </citation>
    <scope>NUCLEOTIDE SEQUENCE</scope>
    <source>
        <strain evidence="5">CCFEE 5312</strain>
    </source>
</reference>
<dbReference type="InterPro" id="IPR002938">
    <property type="entry name" value="FAD-bd"/>
</dbReference>
<evidence type="ECO:0000259" key="4">
    <source>
        <dbReference type="Pfam" id="PF01494"/>
    </source>
</evidence>
<dbReference type="Pfam" id="PF21274">
    <property type="entry name" value="Rng_hyd_C"/>
    <property type="match status" value="1"/>
</dbReference>
<dbReference type="PANTHER" id="PTHR43004:SF8">
    <property type="entry name" value="FAD-BINDING DOMAIN-CONTAINING PROTEIN-RELATED"/>
    <property type="match status" value="1"/>
</dbReference>
<evidence type="ECO:0000313" key="6">
    <source>
        <dbReference type="Proteomes" id="UP001271007"/>
    </source>
</evidence>
<dbReference type="PRINTS" id="PR00420">
    <property type="entry name" value="RNGMNOXGNASE"/>
</dbReference>
<dbReference type="Gene3D" id="3.30.9.10">
    <property type="entry name" value="D-Amino Acid Oxidase, subunit A, domain 2"/>
    <property type="match status" value="1"/>
</dbReference>
<keyword evidence="2" id="KW-0274">FAD</keyword>
<keyword evidence="1" id="KW-0285">Flavoprotein</keyword>
<feature type="domain" description="FAD-binding" evidence="4">
    <location>
        <begin position="13"/>
        <end position="376"/>
    </location>
</feature>
<dbReference type="SUPFAM" id="SSF51905">
    <property type="entry name" value="FAD/NAD(P)-binding domain"/>
    <property type="match status" value="1"/>
</dbReference>
<protein>
    <recommendedName>
        <fullName evidence="4">FAD-binding domain-containing protein</fullName>
    </recommendedName>
</protein>
<gene>
    <name evidence="5" type="ORF">LTR09_006326</name>
</gene>
<dbReference type="EMBL" id="JAWDJX010000020">
    <property type="protein sequence ID" value="KAK3052472.1"/>
    <property type="molecule type" value="Genomic_DNA"/>
</dbReference>
<accession>A0AAJ0GDI0</accession>
<dbReference type="InterPro" id="IPR050641">
    <property type="entry name" value="RIFMO-like"/>
</dbReference>
<evidence type="ECO:0000313" key="5">
    <source>
        <dbReference type="EMBL" id="KAK3052472.1"/>
    </source>
</evidence>
<dbReference type="Gene3D" id="3.40.30.120">
    <property type="match status" value="1"/>
</dbReference>
<dbReference type="GO" id="GO:0071949">
    <property type="term" value="F:FAD binding"/>
    <property type="evidence" value="ECO:0007669"/>
    <property type="project" value="InterPro"/>
</dbReference>
<dbReference type="Proteomes" id="UP001271007">
    <property type="component" value="Unassembled WGS sequence"/>
</dbReference>
<dbReference type="PANTHER" id="PTHR43004">
    <property type="entry name" value="TRK SYSTEM POTASSIUM UPTAKE PROTEIN"/>
    <property type="match status" value="1"/>
</dbReference>
<dbReference type="AlphaFoldDB" id="A0AAJ0GDI0"/>
<sequence length="622" mass="69274">MSNITSNDVTTIDTDFLIVGAGPAGASLSCFLSRYKLKGFTISAASSTAEDPRAHLTNLSTLDALRDIGLDEACYAIGRQDEQIHHLRWCESMAGEEYARISSWGTAPKRLGDYAVASANPGLLDLPQSELEPLLVTYATTHGWKLRFDTKLLSFTRDTRTGNITSILRDTITGTEYRIVSKFLFGADGGRSLVNETLALPMNTKPGGITAWNILVECDLSHLMQYRAGNLHWNVRLKSDDDWMVILRMVKPWNQWMMGAFPKDSAKAKKEWTPEQYKEVMREMAGDTNAEVEILNISKWRVNEANAEQYSRDNVFCLGDAVHRHPPVNGLGSNTSVGDAFNLAWKVDLVHKGIAHSSLLETYSAERQPVGAEVVRVANYHLRIHMAILQILGVKGSGHTLEERLAGINLLSSESAEGVAKRAELQHAMEDMQHEVHALGIEMGQKYFGSAIFDRDEAEPWGPVGAEIEDRVLNYVPTTYPGRRLPHVWLGTHTPGKLVSTQDICGKGNFVLLTGVSGAQKWKAGAAKVGSELRLPIKAVSIGPMADWEDVYFEWAQKRGVEEDGAVLVRPDLFCAWRSTRKFEDVRTCTDKLREVMRGLLGWNNDRTMQPWVDRLADYGKE</sequence>
<dbReference type="Gene3D" id="3.50.50.60">
    <property type="entry name" value="FAD/NAD(P)-binding domain"/>
    <property type="match status" value="1"/>
</dbReference>
<dbReference type="GO" id="GO:0016709">
    <property type="term" value="F:oxidoreductase activity, acting on paired donors, with incorporation or reduction of molecular oxygen, NAD(P)H as one donor, and incorporation of one atom of oxygen"/>
    <property type="evidence" value="ECO:0007669"/>
    <property type="project" value="UniProtKB-ARBA"/>
</dbReference>
<evidence type="ECO:0000256" key="1">
    <source>
        <dbReference type="ARBA" id="ARBA00022630"/>
    </source>
</evidence>
<organism evidence="5 6">
    <name type="scientific">Extremus antarcticus</name>
    <dbReference type="NCBI Taxonomy" id="702011"/>
    <lineage>
        <taxon>Eukaryota</taxon>
        <taxon>Fungi</taxon>
        <taxon>Dikarya</taxon>
        <taxon>Ascomycota</taxon>
        <taxon>Pezizomycotina</taxon>
        <taxon>Dothideomycetes</taxon>
        <taxon>Dothideomycetidae</taxon>
        <taxon>Mycosphaerellales</taxon>
        <taxon>Extremaceae</taxon>
        <taxon>Extremus</taxon>
    </lineage>
</organism>